<evidence type="ECO:0000256" key="1">
    <source>
        <dbReference type="SAM" id="MobiDB-lite"/>
    </source>
</evidence>
<evidence type="ECO:0000259" key="3">
    <source>
        <dbReference type="Pfam" id="PF14534"/>
    </source>
</evidence>
<reference evidence="5" key="1">
    <citation type="journal article" date="2019" name="Int. J. Syst. Evol. Microbiol.">
        <title>The Global Catalogue of Microorganisms (GCM) 10K type strain sequencing project: providing services to taxonomists for standard genome sequencing and annotation.</title>
        <authorList>
            <consortium name="The Broad Institute Genomics Platform"/>
            <consortium name="The Broad Institute Genome Sequencing Center for Infectious Disease"/>
            <person name="Wu L."/>
            <person name="Ma J."/>
        </authorList>
    </citation>
    <scope>NUCLEOTIDE SEQUENCE [LARGE SCALE GENOMIC DNA]</scope>
    <source>
        <strain evidence="5">CGMCC 4.1434</strain>
    </source>
</reference>
<feature type="chain" id="PRO_5047304201" evidence="2">
    <location>
        <begin position="18"/>
        <end position="191"/>
    </location>
</feature>
<evidence type="ECO:0000313" key="5">
    <source>
        <dbReference type="Proteomes" id="UP001596109"/>
    </source>
</evidence>
<evidence type="ECO:0000313" key="4">
    <source>
        <dbReference type="EMBL" id="MFC5588794.1"/>
    </source>
</evidence>
<dbReference type="EMBL" id="JBHSNO010000005">
    <property type="protein sequence ID" value="MFC5588794.1"/>
    <property type="molecule type" value="Genomic_DNA"/>
</dbReference>
<feature type="domain" description="DUF4440" evidence="3">
    <location>
        <begin position="76"/>
        <end position="179"/>
    </location>
</feature>
<proteinExistence type="predicted"/>
<dbReference type="InterPro" id="IPR027843">
    <property type="entry name" value="DUF4440"/>
</dbReference>
<dbReference type="InterPro" id="IPR032710">
    <property type="entry name" value="NTF2-like_dom_sf"/>
</dbReference>
<feature type="signal peptide" evidence="2">
    <location>
        <begin position="1"/>
        <end position="17"/>
    </location>
</feature>
<dbReference type="Pfam" id="PF14534">
    <property type="entry name" value="DUF4440"/>
    <property type="match status" value="1"/>
</dbReference>
<comment type="caution">
    <text evidence="4">The sequence shown here is derived from an EMBL/GenBank/DDBJ whole genome shotgun (WGS) entry which is preliminary data.</text>
</comment>
<dbReference type="Gene3D" id="3.10.450.50">
    <property type="match status" value="1"/>
</dbReference>
<protein>
    <submittedName>
        <fullName evidence="4">Nuclear transport factor 2 family protein</fullName>
    </submittedName>
</protein>
<dbReference type="SUPFAM" id="SSF54427">
    <property type="entry name" value="NTF2-like"/>
    <property type="match status" value="1"/>
</dbReference>
<gene>
    <name evidence="4" type="ORF">ACFPRA_07845</name>
</gene>
<keyword evidence="5" id="KW-1185">Reference proteome</keyword>
<evidence type="ECO:0000256" key="2">
    <source>
        <dbReference type="SAM" id="SignalP"/>
    </source>
</evidence>
<dbReference type="Proteomes" id="UP001596109">
    <property type="component" value="Unassembled WGS sequence"/>
</dbReference>
<feature type="region of interest" description="Disordered" evidence="1">
    <location>
        <begin position="26"/>
        <end position="46"/>
    </location>
</feature>
<sequence length="191" mass="21483">MKKWFVFCLVVVMMLLAACNKEEGAASQHGSVNDGESVNGHGAIDHGVDDKKVGFNVTGDSIEEAANVPAEEKDRILEVFNVYIDAFNDKDIDRYIETLSERTESFNKEQEQVDLEDYFSQYDIQREVTDVTIVKYEEEEAQVFAKLATSMKQLSTGLETNPTGRQVTVLTKEDGEWKIASVHYIGDDISK</sequence>
<accession>A0ABW0TK46</accession>
<keyword evidence="2" id="KW-0732">Signal</keyword>
<dbReference type="RefSeq" id="WP_381432385.1">
    <property type="nucleotide sequence ID" value="NZ_JBHSNO010000005.1"/>
</dbReference>
<dbReference type="PROSITE" id="PS51257">
    <property type="entry name" value="PROKAR_LIPOPROTEIN"/>
    <property type="match status" value="1"/>
</dbReference>
<organism evidence="4 5">
    <name type="scientific">Sporosarcina soli</name>
    <dbReference type="NCBI Taxonomy" id="334736"/>
    <lineage>
        <taxon>Bacteria</taxon>
        <taxon>Bacillati</taxon>
        <taxon>Bacillota</taxon>
        <taxon>Bacilli</taxon>
        <taxon>Bacillales</taxon>
        <taxon>Caryophanaceae</taxon>
        <taxon>Sporosarcina</taxon>
    </lineage>
</organism>
<name>A0ABW0TK46_9BACL</name>